<accession>A0A1C7MWH4</accession>
<evidence type="ECO:0000313" key="2">
    <source>
        <dbReference type="Proteomes" id="UP000093000"/>
    </source>
</evidence>
<evidence type="ECO:0000313" key="1">
    <source>
        <dbReference type="EMBL" id="OBZ81162.1"/>
    </source>
</evidence>
<evidence type="ECO:0008006" key="3">
    <source>
        <dbReference type="Google" id="ProtNLM"/>
    </source>
</evidence>
<dbReference type="AlphaFoldDB" id="A0A1C7MWH4"/>
<dbReference type="InterPro" id="IPR036691">
    <property type="entry name" value="Endo/exonu/phosph_ase_sf"/>
</dbReference>
<comment type="caution">
    <text evidence="1">The sequence shown here is derived from an EMBL/GenBank/DDBJ whole genome shotgun (WGS) entry which is preliminary data.</text>
</comment>
<proteinExistence type="predicted"/>
<protein>
    <recommendedName>
        <fullName evidence="3">Endonuclease/exonuclease/phosphatase domain-containing protein</fullName>
    </recommendedName>
</protein>
<reference evidence="1 2" key="1">
    <citation type="submission" date="2016-03" db="EMBL/GenBank/DDBJ databases">
        <title>Choanephora cucurbitarum.</title>
        <authorList>
            <person name="Min B."/>
            <person name="Park H."/>
            <person name="Park J.-H."/>
            <person name="Shin H.-D."/>
            <person name="Choi I.-G."/>
        </authorList>
    </citation>
    <scope>NUCLEOTIDE SEQUENCE [LARGE SCALE GENOMIC DNA]</scope>
    <source>
        <strain evidence="1 2">KUS-F28377</strain>
    </source>
</reference>
<dbReference type="STRING" id="101091.A0A1C7MWH4"/>
<keyword evidence="2" id="KW-1185">Reference proteome</keyword>
<dbReference type="Proteomes" id="UP000093000">
    <property type="component" value="Unassembled WGS sequence"/>
</dbReference>
<gene>
    <name evidence="1" type="ORF">A0J61_10789</name>
</gene>
<name>A0A1C7MWH4_9FUNG</name>
<dbReference type="Gene3D" id="3.60.10.10">
    <property type="entry name" value="Endonuclease/exonuclease/phosphatase"/>
    <property type="match status" value="1"/>
</dbReference>
<dbReference type="InParanoid" id="A0A1C7MWH4"/>
<sequence>MENQSYPNIKILYDLSPRQFKNSLCLLTSLSPSLDNTTAMQILEFIPLTPDTILCSDFAARMSKRTGDNRRNPKGNRLSTFIEQNILEFIVDYFISQSQLTNPSLNIRTDLSVLGSDHKLMVLSFDWINHDVSDDTPPDPLRRRWKLSRLAEMPVRTAYITTMQQQFFSKNLNHDSRIFADFLAQTHSTPFSTTVTQANADTIEYLCSQFYESTYYALDTILTPAKLRPKTWKWFWNPKLQEYANLRQACYTRWRKSAGIQKPIWWNKYKDADRQLKAGVRQARALAYFIFCSDLNNDPLAAMPTIKRIIQSMTRSKLCFSSAEGPQHA</sequence>
<organism evidence="1 2">
    <name type="scientific">Choanephora cucurbitarum</name>
    <dbReference type="NCBI Taxonomy" id="101091"/>
    <lineage>
        <taxon>Eukaryota</taxon>
        <taxon>Fungi</taxon>
        <taxon>Fungi incertae sedis</taxon>
        <taxon>Mucoromycota</taxon>
        <taxon>Mucoromycotina</taxon>
        <taxon>Mucoromycetes</taxon>
        <taxon>Mucorales</taxon>
        <taxon>Mucorineae</taxon>
        <taxon>Choanephoraceae</taxon>
        <taxon>Choanephoroideae</taxon>
        <taxon>Choanephora</taxon>
    </lineage>
</organism>
<dbReference type="OrthoDB" id="2207231at2759"/>
<dbReference type="EMBL" id="LUGH01001393">
    <property type="protein sequence ID" value="OBZ81162.1"/>
    <property type="molecule type" value="Genomic_DNA"/>
</dbReference>
<feature type="non-terminal residue" evidence="1">
    <location>
        <position position="329"/>
    </location>
</feature>